<dbReference type="EMBL" id="NBYY01000011">
    <property type="protein sequence ID" value="PCS23048.1"/>
    <property type="molecule type" value="Genomic_DNA"/>
</dbReference>
<comment type="caution">
    <text evidence="1">The sequence shown here is derived from an EMBL/GenBank/DDBJ whole genome shotgun (WGS) entry which is preliminary data.</text>
</comment>
<sequence length="50" mass="5420">MPVATGTGFSAQKLFPQLTINIFQLPFCCQIKSFIENADLGLFLSDSPLG</sequence>
<gene>
    <name evidence="1" type="ORF">BTN49_1023</name>
</gene>
<evidence type="ECO:0000313" key="1">
    <source>
        <dbReference type="EMBL" id="PCS23048.1"/>
    </source>
</evidence>
<keyword evidence="2" id="KW-1185">Reference proteome</keyword>
<dbReference type="Proteomes" id="UP000219020">
    <property type="component" value="Unassembled WGS sequence"/>
</dbReference>
<proteinExistence type="predicted"/>
<organism evidence="1 2">
    <name type="scientific">Candidatus Enterovibrio escicola</name>
    <dbReference type="NCBI Taxonomy" id="1927127"/>
    <lineage>
        <taxon>Bacteria</taxon>
        <taxon>Pseudomonadati</taxon>
        <taxon>Pseudomonadota</taxon>
        <taxon>Gammaproteobacteria</taxon>
        <taxon>Vibrionales</taxon>
        <taxon>Vibrionaceae</taxon>
        <taxon>Enterovibrio</taxon>
    </lineage>
</organism>
<protein>
    <submittedName>
        <fullName evidence="1">Uncharacterized protein</fullName>
    </submittedName>
</protein>
<accession>A0A2A5T4K2</accession>
<reference evidence="2" key="1">
    <citation type="submission" date="2017-04" db="EMBL/GenBank/DDBJ databases">
        <title>Genome evolution of the luminous symbionts of deep sea anglerfish.</title>
        <authorList>
            <person name="Hendry T.A."/>
        </authorList>
    </citation>
    <scope>NUCLEOTIDE SEQUENCE [LARGE SCALE GENOMIC DNA]</scope>
</reference>
<dbReference type="AlphaFoldDB" id="A0A2A5T4K2"/>
<name>A0A2A5T4K2_9GAMM</name>
<evidence type="ECO:0000313" key="2">
    <source>
        <dbReference type="Proteomes" id="UP000219020"/>
    </source>
</evidence>